<keyword evidence="6" id="KW-1133">Transmembrane helix</keyword>
<keyword evidence="10" id="KW-1185">Reference proteome</keyword>
<dbReference type="PRINTS" id="PR01705">
    <property type="entry name" value="TSP1REPEAT"/>
</dbReference>
<dbReference type="GO" id="GO:0007411">
    <property type="term" value="P:axon guidance"/>
    <property type="evidence" value="ECO:0007669"/>
    <property type="project" value="TreeGrafter"/>
</dbReference>
<dbReference type="InterPro" id="IPR000884">
    <property type="entry name" value="TSP1_rpt"/>
</dbReference>
<feature type="region of interest" description="Disordered" evidence="5">
    <location>
        <begin position="1264"/>
        <end position="1319"/>
    </location>
</feature>
<protein>
    <recommendedName>
        <fullName evidence="8">Sema domain-containing protein</fullName>
    </recommendedName>
</protein>
<evidence type="ECO:0000256" key="3">
    <source>
        <dbReference type="ARBA" id="ARBA00023157"/>
    </source>
</evidence>
<dbReference type="Gene3D" id="2.130.10.10">
    <property type="entry name" value="YVTN repeat-like/Quinoprotein amine dehydrogenase"/>
    <property type="match status" value="1"/>
</dbReference>
<feature type="compositionally biased region" description="Pro residues" evidence="5">
    <location>
        <begin position="1153"/>
        <end position="1163"/>
    </location>
</feature>
<feature type="compositionally biased region" description="Basic and acidic residues" evidence="5">
    <location>
        <begin position="1407"/>
        <end position="1417"/>
    </location>
</feature>
<dbReference type="GO" id="GO:0045499">
    <property type="term" value="F:chemorepellent activity"/>
    <property type="evidence" value="ECO:0007669"/>
    <property type="project" value="TreeGrafter"/>
</dbReference>
<dbReference type="SMART" id="SM00630">
    <property type="entry name" value="Sema"/>
    <property type="match status" value="1"/>
</dbReference>
<organism evidence="9 10">
    <name type="scientific">Macrostomum lignano</name>
    <dbReference type="NCBI Taxonomy" id="282301"/>
    <lineage>
        <taxon>Eukaryota</taxon>
        <taxon>Metazoa</taxon>
        <taxon>Spiralia</taxon>
        <taxon>Lophotrochozoa</taxon>
        <taxon>Platyhelminthes</taxon>
        <taxon>Rhabditophora</taxon>
        <taxon>Macrostomorpha</taxon>
        <taxon>Macrostomida</taxon>
        <taxon>Macrostomidae</taxon>
        <taxon>Macrostomum</taxon>
    </lineage>
</organism>
<dbReference type="SMART" id="SM00209">
    <property type="entry name" value="TSP1"/>
    <property type="match status" value="6"/>
</dbReference>
<evidence type="ECO:0000256" key="5">
    <source>
        <dbReference type="SAM" id="MobiDB-lite"/>
    </source>
</evidence>
<dbReference type="GO" id="GO:0030335">
    <property type="term" value="P:positive regulation of cell migration"/>
    <property type="evidence" value="ECO:0007669"/>
    <property type="project" value="TreeGrafter"/>
</dbReference>
<feature type="region of interest" description="Disordered" evidence="5">
    <location>
        <begin position="665"/>
        <end position="693"/>
    </location>
</feature>
<feature type="compositionally biased region" description="Low complexity" evidence="5">
    <location>
        <begin position="1113"/>
        <end position="1128"/>
    </location>
</feature>
<accession>A0A267GBP7</accession>
<comment type="caution">
    <text evidence="4">Lacks conserved residue(s) required for the propagation of feature annotation.</text>
</comment>
<feature type="compositionally biased region" description="Basic and acidic residues" evidence="5">
    <location>
        <begin position="665"/>
        <end position="674"/>
    </location>
</feature>
<dbReference type="SUPFAM" id="SSF101912">
    <property type="entry name" value="Sema domain"/>
    <property type="match status" value="1"/>
</dbReference>
<dbReference type="Pfam" id="PF01403">
    <property type="entry name" value="Sema"/>
    <property type="match status" value="1"/>
</dbReference>
<proteinExistence type="predicted"/>
<feature type="domain" description="Sema" evidence="8">
    <location>
        <begin position="51"/>
        <end position="523"/>
    </location>
</feature>
<dbReference type="EMBL" id="NIVC01000455">
    <property type="protein sequence ID" value="PAA82729.1"/>
    <property type="molecule type" value="Genomic_DNA"/>
</dbReference>
<feature type="transmembrane region" description="Helical" evidence="6">
    <location>
        <begin position="1055"/>
        <end position="1077"/>
    </location>
</feature>
<dbReference type="Gene3D" id="2.20.100.10">
    <property type="entry name" value="Thrombospondin type-1 (TSP1) repeat"/>
    <property type="match status" value="5"/>
</dbReference>
<dbReference type="Gene3D" id="3.30.1680.10">
    <property type="entry name" value="ligand-binding face of the semaphorins, domain 2"/>
    <property type="match status" value="1"/>
</dbReference>
<dbReference type="InterPro" id="IPR027231">
    <property type="entry name" value="Semaphorin"/>
</dbReference>
<keyword evidence="2" id="KW-0524">Neurogenesis</keyword>
<evidence type="ECO:0000313" key="9">
    <source>
        <dbReference type="EMBL" id="PAA82729.1"/>
    </source>
</evidence>
<dbReference type="InterPro" id="IPR036352">
    <property type="entry name" value="Semap_dom_sf"/>
</dbReference>
<dbReference type="InterPro" id="IPR015943">
    <property type="entry name" value="WD40/YVTN_repeat-like_dom_sf"/>
</dbReference>
<dbReference type="STRING" id="282301.A0A267GBP7"/>
<dbReference type="OrthoDB" id="9988752at2759"/>
<comment type="subcellular location">
    <subcellularLocation>
        <location evidence="1">Membrane</location>
        <topology evidence="1">Single-pass membrane protein</topology>
    </subcellularLocation>
</comment>
<sequence length="1417" mass="157169">MKEKFLPKLHILAFLLAVGGLLAPAGTSADDITRAAGPGAEVDSDAPAFVTSVQGLVEAKLGSAFSQDGLRNFSRIAVPQNKNVRFVYVAAQNQVVRLSLEPFELEKRVTWSTGTTDKTLLQQCHIRGISMTDCSNNHVFELLISKEKLLVCGTVAGRSTCSLRQVMQPDHSLGSFGVQLGNTDNRLAKAMTLQDRTVYIGAYLTSGTDPALFRSSLSTDERAVRTSNEVQQSRTLKPIYQPAKFISVHIIGDYAYYFFQENFEEMSTCGARSQRIISRVARMCKSDPGYGLYWLSFSKSRLICAQGGNWVRPDGPGDEESSAFYYDLLQDTYVTDTHIYGLFTAAKSGIKASAICGFPISTFNKVFGDQTVRIKHWDYRKGDVPYAYFTDARDRYNRSDCSNLRLRQDEIATYTSNNRFYFLKSARVIQDTNEPLAAGRENWRRLLVTRVPSSQPDLQHTVAFVVTESDSIKKIILSAGSRCVLEEMQLDKSLDGRINDIQLTQTGEHLIVSTSSRVLRLPTSRCGRHALRTSCLAARDPHCGWNRAAFACTVRPANTDQWEQDISPQHGRVCPDRSVPIDGGWSDWRPWQRCQPPRGSGGGSGSVCQCRLRLCDNPAPSNGGRQCGKFHDLLSEVQTANCSVDGGWSAWDAWSSCPTCRASRGRPDTRERTRTCSQPRSAHGGAPCEGPPSQTEVCDVPDCKDVHLPVNGTWSPWSEWSSCSRLCGGGQSKRVRFCREPVNGGLPCVGDSKEWRDCNTAPCLAVQKVQQTGWIRTADRSSATDQPVWQQMVADCRAYAAESGEYRVKLSLSNRTQVCDSAAQCASQAASSVSVNGNWGAWSSWTACSSSCGSGFRHRHRECDNPPPSGSGSYCSGKPKQFKSCTQQPCRLPEWGAWGCWSDCQNPGTGGGAGCGTGKQVRLRTCQLNGAPVGPSEAGSAAHCPAEASAEERECSLQPCDYLSEWSAWGPCKNKVRFRTRKCTLPPVSSLMTTHCRGNLGQSEVCSPSASKSGELPDAVLPATEEPPNEKLTTSVAVLDASELSLAYSTVGAVAAAWILSLALTACIAFSVAFFCYKRRLAACRDSVKQLQKQLGLLKTSTSAQILPPPLPSTSLQRPQQQQQPQQPHRAELDMPGYYSIGPRDTCSTGIDPQPPLPLPPMDPVSSLNLGTGMAMAMTPINSRPRRELLSRSHSTNESSRQQPPAAHRLNQQPRPQQQLQHADLGYLTVQHPPLAAAAPYGTYERAQLHQQPQQARPQLNVYVTQGSHPPDEYLSHHRRRHHHYQQQQQPDQPDEFVHESSSLMRHHLSQQQQQQQQPQTLLLYPDSEQHFATMPLHHQQQQQQQHQLWPEATLEPQRMRMHRQLSEQPQRQHRQYQTQPQPQHQPHYQPQHQPQESASSAAYSEFQRRVQRHLDN</sequence>
<evidence type="ECO:0000313" key="10">
    <source>
        <dbReference type="Proteomes" id="UP000215902"/>
    </source>
</evidence>
<evidence type="ECO:0000256" key="4">
    <source>
        <dbReference type="PROSITE-ProRule" id="PRU00352"/>
    </source>
</evidence>
<keyword evidence="6" id="KW-0812">Transmembrane</keyword>
<feature type="compositionally biased region" description="Low complexity" evidence="5">
    <location>
        <begin position="1376"/>
        <end position="1396"/>
    </location>
</feature>
<dbReference type="FunFam" id="2.20.100.10:FF:000001">
    <property type="entry name" value="semaphorin-5A isoform X1"/>
    <property type="match status" value="2"/>
</dbReference>
<dbReference type="GO" id="GO:0005886">
    <property type="term" value="C:plasma membrane"/>
    <property type="evidence" value="ECO:0007669"/>
    <property type="project" value="TreeGrafter"/>
</dbReference>
<keyword evidence="7" id="KW-0732">Signal</keyword>
<dbReference type="GO" id="GO:0030215">
    <property type="term" value="F:semaphorin receptor binding"/>
    <property type="evidence" value="ECO:0007669"/>
    <property type="project" value="InterPro"/>
</dbReference>
<dbReference type="InterPro" id="IPR001627">
    <property type="entry name" value="Semap_dom"/>
</dbReference>
<dbReference type="Proteomes" id="UP000215902">
    <property type="component" value="Unassembled WGS sequence"/>
</dbReference>
<feature type="chain" id="PRO_5013261220" description="Sema domain-containing protein" evidence="7">
    <location>
        <begin position="30"/>
        <end position="1417"/>
    </location>
</feature>
<gene>
    <name evidence="9" type="ORF">BOX15_Mlig003857g1</name>
</gene>
<dbReference type="InterPro" id="IPR036383">
    <property type="entry name" value="TSP1_rpt_sf"/>
</dbReference>
<dbReference type="Pfam" id="PF00090">
    <property type="entry name" value="TSP_1"/>
    <property type="match status" value="3"/>
</dbReference>
<dbReference type="PROSITE" id="PS51004">
    <property type="entry name" value="SEMA"/>
    <property type="match status" value="1"/>
</dbReference>
<dbReference type="SUPFAM" id="SSF103575">
    <property type="entry name" value="Plexin repeat"/>
    <property type="match status" value="1"/>
</dbReference>
<comment type="caution">
    <text evidence="9">The sequence shown here is derived from an EMBL/GenBank/DDBJ whole genome shotgun (WGS) entry which is preliminary data.</text>
</comment>
<feature type="region of interest" description="Disordered" evidence="5">
    <location>
        <begin position="1103"/>
        <end position="1219"/>
    </location>
</feature>
<name>A0A267GBP7_9PLAT</name>
<feature type="signal peptide" evidence="7">
    <location>
        <begin position="1"/>
        <end position="29"/>
    </location>
</feature>
<feature type="compositionally biased region" description="Low complexity" evidence="5">
    <location>
        <begin position="1208"/>
        <end position="1219"/>
    </location>
</feature>
<evidence type="ECO:0000256" key="6">
    <source>
        <dbReference type="SAM" id="Phobius"/>
    </source>
</evidence>
<dbReference type="GO" id="GO:0071526">
    <property type="term" value="P:semaphorin-plexin signaling pathway"/>
    <property type="evidence" value="ECO:0007669"/>
    <property type="project" value="TreeGrafter"/>
</dbReference>
<keyword evidence="6" id="KW-0472">Membrane</keyword>
<keyword evidence="3" id="KW-1015">Disulfide bond</keyword>
<evidence type="ECO:0000259" key="8">
    <source>
        <dbReference type="PROSITE" id="PS51004"/>
    </source>
</evidence>
<dbReference type="PANTHER" id="PTHR11036:SF79">
    <property type="entry name" value="SEMAPHORIN 5C, ISOFORM A"/>
    <property type="match status" value="1"/>
</dbReference>
<dbReference type="PROSITE" id="PS50092">
    <property type="entry name" value="TSP1"/>
    <property type="match status" value="4"/>
</dbReference>
<feature type="compositionally biased region" description="Polar residues" evidence="5">
    <location>
        <begin position="1192"/>
        <end position="1203"/>
    </location>
</feature>
<dbReference type="SUPFAM" id="SSF82895">
    <property type="entry name" value="TSP-1 type 1 repeat"/>
    <property type="match status" value="4"/>
</dbReference>
<evidence type="ECO:0000256" key="7">
    <source>
        <dbReference type="SAM" id="SignalP"/>
    </source>
</evidence>
<dbReference type="PANTHER" id="PTHR11036">
    <property type="entry name" value="SEMAPHORIN"/>
    <property type="match status" value="1"/>
</dbReference>
<reference evidence="9 10" key="1">
    <citation type="submission" date="2017-06" db="EMBL/GenBank/DDBJ databases">
        <title>A platform for efficient transgenesis in Macrostomum lignano, a flatworm model organism for stem cell research.</title>
        <authorList>
            <person name="Berezikov E."/>
        </authorList>
    </citation>
    <scope>NUCLEOTIDE SEQUENCE [LARGE SCALE GENOMIC DNA]</scope>
    <source>
        <strain evidence="9">DV1</strain>
        <tissue evidence="9">Whole organism</tissue>
    </source>
</reference>
<evidence type="ECO:0000256" key="1">
    <source>
        <dbReference type="ARBA" id="ARBA00004167"/>
    </source>
</evidence>
<evidence type="ECO:0000256" key="2">
    <source>
        <dbReference type="ARBA" id="ARBA00022902"/>
    </source>
</evidence>
<feature type="region of interest" description="Disordered" evidence="5">
    <location>
        <begin position="1007"/>
        <end position="1028"/>
    </location>
</feature>
<feature type="region of interest" description="Disordered" evidence="5">
    <location>
        <begin position="1362"/>
        <end position="1417"/>
    </location>
</feature>